<dbReference type="Proteomes" id="UP000054516">
    <property type="component" value="Unassembled WGS sequence"/>
</dbReference>
<evidence type="ECO:0000313" key="12">
    <source>
        <dbReference type="EMBL" id="GAP84342.1"/>
    </source>
</evidence>
<dbReference type="NCBIfam" id="TIGR00570">
    <property type="entry name" value="cdk7"/>
    <property type="match status" value="1"/>
</dbReference>
<comment type="subcellular location">
    <subcellularLocation>
        <location evidence="1">Nucleus</location>
    </subcellularLocation>
</comment>
<dbReference type="GO" id="GO:0006357">
    <property type="term" value="P:regulation of transcription by RNA polymerase II"/>
    <property type="evidence" value="ECO:0007669"/>
    <property type="project" value="TreeGrafter"/>
</dbReference>
<name>A0A1S7ULX6_ROSNE</name>
<feature type="compositionally biased region" description="Basic and acidic residues" evidence="10">
    <location>
        <begin position="94"/>
        <end position="105"/>
    </location>
</feature>
<dbReference type="Gene3D" id="3.30.40.10">
    <property type="entry name" value="Zinc/RING finger domain, C3HC4 (zinc finger)"/>
    <property type="match status" value="1"/>
</dbReference>
<dbReference type="STRING" id="77044.A0A1S7ULX6"/>
<evidence type="ECO:0000256" key="10">
    <source>
        <dbReference type="SAM" id="MobiDB-lite"/>
    </source>
</evidence>
<evidence type="ECO:0000256" key="5">
    <source>
        <dbReference type="ARBA" id="ARBA00022833"/>
    </source>
</evidence>
<dbReference type="OrthoDB" id="5963at2759"/>
<dbReference type="Pfam" id="PF06391">
    <property type="entry name" value="MAT1"/>
    <property type="match status" value="1"/>
</dbReference>
<keyword evidence="6" id="KW-0539">Nucleus</keyword>
<reference evidence="12" key="1">
    <citation type="submission" date="2016-03" db="EMBL/GenBank/DDBJ databases">
        <title>Draft genome sequence of Rosellinia necatrix.</title>
        <authorList>
            <person name="Kanematsu S."/>
        </authorList>
    </citation>
    <scope>NUCLEOTIDE SEQUENCE [LARGE SCALE GENOMIC DNA]</scope>
    <source>
        <strain evidence="12">W97</strain>
    </source>
</reference>
<keyword evidence="4 9" id="KW-0863">Zinc-finger</keyword>
<feature type="domain" description="RING-type" evidence="11">
    <location>
        <begin position="146"/>
        <end position="188"/>
    </location>
</feature>
<accession>A0A1S7ULX6</accession>
<dbReference type="PANTHER" id="PTHR12683:SF13">
    <property type="entry name" value="CDK-ACTIVATING KINASE ASSEMBLY FACTOR MAT1"/>
    <property type="match status" value="1"/>
</dbReference>
<evidence type="ECO:0000313" key="13">
    <source>
        <dbReference type="Proteomes" id="UP000054516"/>
    </source>
</evidence>
<evidence type="ECO:0000256" key="3">
    <source>
        <dbReference type="ARBA" id="ARBA00022723"/>
    </source>
</evidence>
<dbReference type="GO" id="GO:0008270">
    <property type="term" value="F:zinc ion binding"/>
    <property type="evidence" value="ECO:0007669"/>
    <property type="project" value="UniProtKB-KW"/>
</dbReference>
<dbReference type="InterPro" id="IPR013083">
    <property type="entry name" value="Znf_RING/FYVE/PHD"/>
</dbReference>
<dbReference type="PROSITE" id="PS00518">
    <property type="entry name" value="ZF_RING_1"/>
    <property type="match status" value="1"/>
</dbReference>
<keyword evidence="3" id="KW-0479">Metal-binding</keyword>
<dbReference type="InterPro" id="IPR017907">
    <property type="entry name" value="Znf_RING_CS"/>
</dbReference>
<dbReference type="GO" id="GO:0005675">
    <property type="term" value="C:transcription factor TFIIH holo complex"/>
    <property type="evidence" value="ECO:0007669"/>
    <property type="project" value="InterPro"/>
</dbReference>
<evidence type="ECO:0000256" key="8">
    <source>
        <dbReference type="ARBA" id="ARBA00033277"/>
    </source>
</evidence>
<evidence type="ECO:0000256" key="7">
    <source>
        <dbReference type="ARBA" id="ARBA00029873"/>
    </source>
</evidence>
<dbReference type="EMBL" id="DF977452">
    <property type="protein sequence ID" value="GAP84342.1"/>
    <property type="molecule type" value="Genomic_DNA"/>
</dbReference>
<dbReference type="InterPro" id="IPR015877">
    <property type="entry name" value="MAT1_centre"/>
</dbReference>
<organism evidence="12">
    <name type="scientific">Rosellinia necatrix</name>
    <name type="common">White root-rot fungus</name>
    <dbReference type="NCBI Taxonomy" id="77044"/>
    <lineage>
        <taxon>Eukaryota</taxon>
        <taxon>Fungi</taxon>
        <taxon>Dikarya</taxon>
        <taxon>Ascomycota</taxon>
        <taxon>Pezizomycotina</taxon>
        <taxon>Sordariomycetes</taxon>
        <taxon>Xylariomycetidae</taxon>
        <taxon>Xylariales</taxon>
        <taxon>Xylariaceae</taxon>
        <taxon>Rosellinia</taxon>
    </lineage>
</organism>
<dbReference type="InterPro" id="IPR004575">
    <property type="entry name" value="MAT1/Tfb3"/>
</dbReference>
<keyword evidence="5" id="KW-0862">Zinc</keyword>
<evidence type="ECO:0000256" key="1">
    <source>
        <dbReference type="ARBA" id="ARBA00004123"/>
    </source>
</evidence>
<keyword evidence="12" id="KW-0808">Transferase</keyword>
<protein>
    <recommendedName>
        <fullName evidence="2">RNA polymerase II transcription factor B subunit 3</fullName>
    </recommendedName>
    <alternativeName>
        <fullName evidence="8">RNA polymerase II transcription factor B 38 kDa subunit</fullName>
    </alternativeName>
    <alternativeName>
        <fullName evidence="7">RNA polymerase II transcription factor B p38 subunit</fullName>
    </alternativeName>
</protein>
<evidence type="ECO:0000259" key="11">
    <source>
        <dbReference type="PROSITE" id="PS50089"/>
    </source>
</evidence>
<dbReference type="PANTHER" id="PTHR12683">
    <property type="entry name" value="CDK-ACTIVATING KINASE ASSEMBLY FACTOR MAT1"/>
    <property type="match status" value="1"/>
</dbReference>
<dbReference type="InterPro" id="IPR001841">
    <property type="entry name" value="Znf_RING"/>
</dbReference>
<sequence length="498" mass="54892">MINNYSCLAELHRKGGITAHTTWNTTWNNSLFLVPVPPRRQVGSAPYDRHLAFCEPSAPKCTTSACVFDPPRLEIPPPTALQQSNAPRPKPARPRLDRAGKEKTSRNYTATAYSTAAVMSRKPVTGGSTVVRLPTGPTTSLPSDICPVCKRVRYLNTDMEFLINPECYHPMCSNCVSNIFKSGPAQCPYATCTKTLRQRGFRSAFFGDLAVEREVDIRKRVAAAYNMVEDDFETLRDYNNYLQDVEDLTFDLISGGDDERAAAEQKLLRREQEFREKIERNKRRGREAELSRQKRDAAEAEAARQRRADEQREEARARAEEATTNAEVMSALARGEPGSAAEIQARIVAQKRARVAAISGVHFPSLLEAAGGTGAGNNTLSIRGLKTKKISEEEEDLSKPYDPFAGLGPALEPTRYELHALYPNPWLDAARTNDDHRTPGYNVSEYVARAMFDAFAGLGINIADEKKDASRSLGTVAAAEVSGASRSLGRADADDVFG</sequence>
<evidence type="ECO:0000256" key="6">
    <source>
        <dbReference type="ARBA" id="ARBA00023242"/>
    </source>
</evidence>
<proteinExistence type="predicted"/>
<dbReference type="Pfam" id="PF17121">
    <property type="entry name" value="zf-C3HC4_5"/>
    <property type="match status" value="1"/>
</dbReference>
<evidence type="ECO:0000256" key="9">
    <source>
        <dbReference type="PROSITE-ProRule" id="PRU00175"/>
    </source>
</evidence>
<dbReference type="PROSITE" id="PS50089">
    <property type="entry name" value="ZF_RING_2"/>
    <property type="match status" value="1"/>
</dbReference>
<gene>
    <name evidence="12" type="ORF">SAMD00023353_0701580</name>
</gene>
<dbReference type="SUPFAM" id="SSF57850">
    <property type="entry name" value="RING/U-box"/>
    <property type="match status" value="1"/>
</dbReference>
<keyword evidence="12" id="KW-0418">Kinase</keyword>
<feature type="region of interest" description="Disordered" evidence="10">
    <location>
        <begin position="76"/>
        <end position="107"/>
    </location>
</feature>
<dbReference type="AlphaFoldDB" id="A0A1S7ULX6"/>
<feature type="compositionally biased region" description="Basic and acidic residues" evidence="10">
    <location>
        <begin position="286"/>
        <end position="321"/>
    </location>
</feature>
<dbReference type="OMA" id="NICPVAG"/>
<dbReference type="GO" id="GO:0061575">
    <property type="term" value="F:cyclin-dependent protein serine/threonine kinase activator activity"/>
    <property type="evidence" value="ECO:0007669"/>
    <property type="project" value="InterPro"/>
</dbReference>
<dbReference type="GO" id="GO:0006289">
    <property type="term" value="P:nucleotide-excision repair"/>
    <property type="evidence" value="ECO:0007669"/>
    <property type="project" value="InterPro"/>
</dbReference>
<evidence type="ECO:0000256" key="4">
    <source>
        <dbReference type="ARBA" id="ARBA00022771"/>
    </source>
</evidence>
<feature type="region of interest" description="Disordered" evidence="10">
    <location>
        <begin position="279"/>
        <end position="324"/>
    </location>
</feature>
<keyword evidence="13" id="KW-1185">Reference proteome</keyword>
<evidence type="ECO:0000256" key="2">
    <source>
        <dbReference type="ARBA" id="ARBA00022257"/>
    </source>
</evidence>
<dbReference type="GO" id="GO:0016301">
    <property type="term" value="F:kinase activity"/>
    <property type="evidence" value="ECO:0007669"/>
    <property type="project" value="UniProtKB-KW"/>
</dbReference>